<dbReference type="OrthoDB" id="2311687at2759"/>
<dbReference type="InterPro" id="IPR018565">
    <property type="entry name" value="Nkp2/Cnl2"/>
</dbReference>
<keyword evidence="1" id="KW-0175">Coiled coil</keyword>
<proteinExistence type="predicted"/>
<dbReference type="PANTHER" id="PTHR28064">
    <property type="entry name" value="INNER KINETOCHORE SUBUNIT NKP2"/>
    <property type="match status" value="1"/>
</dbReference>
<dbReference type="PANTHER" id="PTHR28064:SF1">
    <property type="entry name" value="INNER KINETOCHORE SUBUNIT NKP2"/>
    <property type="match status" value="1"/>
</dbReference>
<sequence>MPSQEAAILADFLLAPAALNNFLTLDEFTNILPRSQRENPAVKLLYRELQRLRNEDIEAVRSNIADEVKKSRPLKRECIRARRQDDHSAVAGLDPVALDMEEELSGYHQHRKQHTLQTVHAAMEDAAKSIETQVQEMEKDIQEALDEIQNAVGELSDLRYGTFPKTVGGGNIGEEVLTTLKRLEAACTHPAG</sequence>
<dbReference type="GO" id="GO:0031511">
    <property type="term" value="C:Mis6-Sim4 complex"/>
    <property type="evidence" value="ECO:0007669"/>
    <property type="project" value="TreeGrafter"/>
</dbReference>
<dbReference type="Proteomes" id="UP000800097">
    <property type="component" value="Unassembled WGS sequence"/>
</dbReference>
<organism evidence="2 3">
    <name type="scientific">Westerdykella ornata</name>
    <dbReference type="NCBI Taxonomy" id="318751"/>
    <lineage>
        <taxon>Eukaryota</taxon>
        <taxon>Fungi</taxon>
        <taxon>Dikarya</taxon>
        <taxon>Ascomycota</taxon>
        <taxon>Pezizomycotina</taxon>
        <taxon>Dothideomycetes</taxon>
        <taxon>Pleosporomycetidae</taxon>
        <taxon>Pleosporales</taxon>
        <taxon>Sporormiaceae</taxon>
        <taxon>Westerdykella</taxon>
    </lineage>
</organism>
<dbReference type="RefSeq" id="XP_033655134.1">
    <property type="nucleotide sequence ID" value="XM_033799708.1"/>
</dbReference>
<evidence type="ECO:0008006" key="4">
    <source>
        <dbReference type="Google" id="ProtNLM"/>
    </source>
</evidence>
<dbReference type="GeneID" id="54552883"/>
<dbReference type="Pfam" id="PF09447">
    <property type="entry name" value="Cnl2_NKP2"/>
    <property type="match status" value="1"/>
</dbReference>
<keyword evidence="3" id="KW-1185">Reference proteome</keyword>
<dbReference type="EMBL" id="ML986490">
    <property type="protein sequence ID" value="KAF2277595.1"/>
    <property type="molecule type" value="Genomic_DNA"/>
</dbReference>
<evidence type="ECO:0000313" key="3">
    <source>
        <dbReference type="Proteomes" id="UP000800097"/>
    </source>
</evidence>
<name>A0A6A6JMZ6_WESOR</name>
<accession>A0A6A6JMZ6</accession>
<dbReference type="GO" id="GO:0007059">
    <property type="term" value="P:chromosome segregation"/>
    <property type="evidence" value="ECO:0007669"/>
    <property type="project" value="TreeGrafter"/>
</dbReference>
<dbReference type="AlphaFoldDB" id="A0A6A6JMZ6"/>
<gene>
    <name evidence="2" type="ORF">EI97DRAFT_441624</name>
</gene>
<feature type="coiled-coil region" evidence="1">
    <location>
        <begin position="120"/>
        <end position="154"/>
    </location>
</feature>
<evidence type="ECO:0000313" key="2">
    <source>
        <dbReference type="EMBL" id="KAF2277595.1"/>
    </source>
</evidence>
<evidence type="ECO:0000256" key="1">
    <source>
        <dbReference type="SAM" id="Coils"/>
    </source>
</evidence>
<protein>
    <recommendedName>
        <fullName evidence="4">Cnl2/NKP2 family protein-domain-containing protein</fullName>
    </recommendedName>
</protein>
<reference evidence="2" key="1">
    <citation type="journal article" date="2020" name="Stud. Mycol.">
        <title>101 Dothideomycetes genomes: a test case for predicting lifestyles and emergence of pathogens.</title>
        <authorList>
            <person name="Haridas S."/>
            <person name="Albert R."/>
            <person name="Binder M."/>
            <person name="Bloem J."/>
            <person name="Labutti K."/>
            <person name="Salamov A."/>
            <person name="Andreopoulos B."/>
            <person name="Baker S."/>
            <person name="Barry K."/>
            <person name="Bills G."/>
            <person name="Bluhm B."/>
            <person name="Cannon C."/>
            <person name="Castanera R."/>
            <person name="Culley D."/>
            <person name="Daum C."/>
            <person name="Ezra D."/>
            <person name="Gonzalez J."/>
            <person name="Henrissat B."/>
            <person name="Kuo A."/>
            <person name="Liang C."/>
            <person name="Lipzen A."/>
            <person name="Lutzoni F."/>
            <person name="Magnuson J."/>
            <person name="Mondo S."/>
            <person name="Nolan M."/>
            <person name="Ohm R."/>
            <person name="Pangilinan J."/>
            <person name="Park H.-J."/>
            <person name="Ramirez L."/>
            <person name="Alfaro M."/>
            <person name="Sun H."/>
            <person name="Tritt A."/>
            <person name="Yoshinaga Y."/>
            <person name="Zwiers L.-H."/>
            <person name="Turgeon B."/>
            <person name="Goodwin S."/>
            <person name="Spatafora J."/>
            <person name="Crous P."/>
            <person name="Grigoriev I."/>
        </authorList>
    </citation>
    <scope>NUCLEOTIDE SEQUENCE</scope>
    <source>
        <strain evidence="2">CBS 379.55</strain>
    </source>
</reference>